<dbReference type="EMBL" id="CP031035">
    <property type="protein sequence ID" value="QDZ18909.1"/>
    <property type="molecule type" value="Genomic_DNA"/>
</dbReference>
<evidence type="ECO:0000259" key="2">
    <source>
        <dbReference type="Pfam" id="PF05347"/>
    </source>
</evidence>
<evidence type="ECO:0000313" key="3">
    <source>
        <dbReference type="EMBL" id="QDZ18909.1"/>
    </source>
</evidence>
<evidence type="ECO:0000313" key="4">
    <source>
        <dbReference type="Proteomes" id="UP000316726"/>
    </source>
</evidence>
<dbReference type="GO" id="GO:0005739">
    <property type="term" value="C:mitochondrion"/>
    <property type="evidence" value="ECO:0007669"/>
    <property type="project" value="GOC"/>
</dbReference>
<dbReference type="InterPro" id="IPR008011">
    <property type="entry name" value="Complex1_LYR_dom"/>
</dbReference>
<dbReference type="Proteomes" id="UP000316726">
    <property type="component" value="Chromosome 2"/>
</dbReference>
<reference evidence="3 4" key="1">
    <citation type="submission" date="2018-07" db="EMBL/GenBank/DDBJ databases">
        <title>The complete nuclear genome of the prasinophyte Chloropicon primus (CCMP1205).</title>
        <authorList>
            <person name="Pombert J.-F."/>
            <person name="Otis C."/>
            <person name="Turmel M."/>
            <person name="Lemieux C."/>
        </authorList>
    </citation>
    <scope>NUCLEOTIDE SEQUENCE [LARGE SCALE GENOMIC DNA]</scope>
    <source>
        <strain evidence="3 4">CCMP1205</strain>
    </source>
</reference>
<dbReference type="Pfam" id="PF05347">
    <property type="entry name" value="Complex1_LYR"/>
    <property type="match status" value="1"/>
</dbReference>
<protein>
    <recommendedName>
        <fullName evidence="2">Complex 1 LYR protein domain-containing protein</fullName>
    </recommendedName>
</protein>
<dbReference type="PANTHER" id="PTHR47484:SF1">
    <property type="entry name" value="COMPLEX 1 PROTEIN CONTAINING PROTEIN, EXPRESSED"/>
    <property type="match status" value="1"/>
</dbReference>
<gene>
    <name evidence="3" type="ORF">A3770_02p14270</name>
</gene>
<organism evidence="3 4">
    <name type="scientific">Chloropicon primus</name>
    <dbReference type="NCBI Taxonomy" id="1764295"/>
    <lineage>
        <taxon>Eukaryota</taxon>
        <taxon>Viridiplantae</taxon>
        <taxon>Chlorophyta</taxon>
        <taxon>Chloropicophyceae</taxon>
        <taxon>Chloropicales</taxon>
        <taxon>Chloropicaceae</taxon>
        <taxon>Chloropicon</taxon>
    </lineage>
</organism>
<dbReference type="CDD" id="cd20267">
    <property type="entry name" value="Complex1_LYR_LYRM7"/>
    <property type="match status" value="1"/>
</dbReference>
<accession>A0A5B8MER8</accession>
<feature type="domain" description="Complex 1 LYR protein" evidence="2">
    <location>
        <begin position="61"/>
        <end position="122"/>
    </location>
</feature>
<sequence>MAGGVSPAAASVSCTGIVGRSLSTETSSSSDEIEEFLDRHLSKESNTPGTPKQSVATTRRESLSLYRDILRFSRFFTWTDNNGIPFRDLIRESARKEYEAARYEKDPHVVNKLIVSGRDCLDKSLQNMIDKQREILEEQQKRPDGNSS</sequence>
<dbReference type="InterPro" id="IPR045298">
    <property type="entry name" value="Complex1_LYR_LYRM7"/>
</dbReference>
<dbReference type="OrthoDB" id="74240at2759"/>
<feature type="compositionally biased region" description="Low complexity" evidence="1">
    <location>
        <begin position="21"/>
        <end position="30"/>
    </location>
</feature>
<feature type="region of interest" description="Disordered" evidence="1">
    <location>
        <begin position="21"/>
        <end position="58"/>
    </location>
</feature>
<feature type="compositionally biased region" description="Polar residues" evidence="1">
    <location>
        <begin position="44"/>
        <end position="57"/>
    </location>
</feature>
<dbReference type="PANTHER" id="PTHR47484">
    <property type="entry name" value="COMPLEX 1 PROTEIN CONTAINING PROTEIN, EXPRESSED"/>
    <property type="match status" value="1"/>
</dbReference>
<keyword evidence="4" id="KW-1185">Reference proteome</keyword>
<proteinExistence type="predicted"/>
<evidence type="ECO:0000256" key="1">
    <source>
        <dbReference type="SAM" id="MobiDB-lite"/>
    </source>
</evidence>
<dbReference type="GO" id="GO:0034551">
    <property type="term" value="P:mitochondrial respiratory chain complex III assembly"/>
    <property type="evidence" value="ECO:0007669"/>
    <property type="project" value="InterPro"/>
</dbReference>
<name>A0A5B8MER8_9CHLO</name>
<dbReference type="AlphaFoldDB" id="A0A5B8MER8"/>